<dbReference type="EC" id="2.1.1.-" evidence="5"/>
<reference evidence="8" key="1">
    <citation type="submission" date="2020-08" db="EMBL/GenBank/DDBJ databases">
        <title>Genome public.</title>
        <authorList>
            <person name="Liu C."/>
            <person name="Sun Q."/>
        </authorList>
    </citation>
    <scope>NUCLEOTIDE SEQUENCE</scope>
    <source>
        <strain evidence="8">NSJ-53</strain>
    </source>
</reference>
<accession>A0A926D6L1</accession>
<dbReference type="RefSeq" id="WP_249316420.1">
    <property type="nucleotide sequence ID" value="NZ_JACRSR010000003.1"/>
</dbReference>
<evidence type="ECO:0000313" key="9">
    <source>
        <dbReference type="Proteomes" id="UP000623172"/>
    </source>
</evidence>
<name>A0A926D6L1_9FIRM</name>
<dbReference type="GO" id="GO:0009007">
    <property type="term" value="F:site-specific DNA-methyltransferase (adenine-specific) activity"/>
    <property type="evidence" value="ECO:0007669"/>
    <property type="project" value="TreeGrafter"/>
</dbReference>
<proteinExistence type="inferred from homology"/>
<dbReference type="SUPFAM" id="SSF53335">
    <property type="entry name" value="S-adenosyl-L-methionine-dependent methyltransferases"/>
    <property type="match status" value="1"/>
</dbReference>
<dbReference type="EMBL" id="JACRSR010000003">
    <property type="protein sequence ID" value="MBC8531794.1"/>
    <property type="molecule type" value="Genomic_DNA"/>
</dbReference>
<dbReference type="PRINTS" id="PR00508">
    <property type="entry name" value="S21N4MTFRASE"/>
</dbReference>
<evidence type="ECO:0000256" key="5">
    <source>
        <dbReference type="RuleBase" id="RU362026"/>
    </source>
</evidence>
<protein>
    <recommendedName>
        <fullName evidence="5">Methyltransferase</fullName>
        <ecNumber evidence="5">2.1.1.-</ecNumber>
    </recommendedName>
</protein>
<dbReference type="GO" id="GO:0003677">
    <property type="term" value="F:DNA binding"/>
    <property type="evidence" value="ECO:0007669"/>
    <property type="project" value="InterPro"/>
</dbReference>
<dbReference type="GO" id="GO:0032259">
    <property type="term" value="P:methylation"/>
    <property type="evidence" value="ECO:0007669"/>
    <property type="project" value="UniProtKB-KW"/>
</dbReference>
<evidence type="ECO:0000256" key="4">
    <source>
        <dbReference type="ARBA" id="ARBA00022747"/>
    </source>
</evidence>
<organism evidence="8 9">
    <name type="scientific">Gehongia tenuis</name>
    <dbReference type="NCBI Taxonomy" id="2763655"/>
    <lineage>
        <taxon>Bacteria</taxon>
        <taxon>Bacillati</taxon>
        <taxon>Bacillota</taxon>
        <taxon>Clostridia</taxon>
        <taxon>Christensenellales</taxon>
        <taxon>Christensenellaceae</taxon>
        <taxon>Gehongia</taxon>
    </lineage>
</organism>
<evidence type="ECO:0000256" key="2">
    <source>
        <dbReference type="ARBA" id="ARBA00022603"/>
    </source>
</evidence>
<dbReference type="Gene3D" id="3.40.50.150">
    <property type="entry name" value="Vaccinia Virus protein VP39"/>
    <property type="match status" value="1"/>
</dbReference>
<evidence type="ECO:0000313" key="8">
    <source>
        <dbReference type="EMBL" id="MBC8531794.1"/>
    </source>
</evidence>
<feature type="domain" description="DNA methylase N-4/N-6" evidence="7">
    <location>
        <begin position="23"/>
        <end position="347"/>
    </location>
</feature>
<dbReference type="InterPro" id="IPR002052">
    <property type="entry name" value="DNA_methylase_N6_adenine_CS"/>
</dbReference>
<dbReference type="InterPro" id="IPR002941">
    <property type="entry name" value="DNA_methylase_N4/N6"/>
</dbReference>
<dbReference type="InterPro" id="IPR001091">
    <property type="entry name" value="RM_Methyltransferase"/>
</dbReference>
<evidence type="ECO:0000256" key="3">
    <source>
        <dbReference type="ARBA" id="ARBA00022679"/>
    </source>
</evidence>
<dbReference type="Pfam" id="PF01555">
    <property type="entry name" value="N6_N4_Mtase"/>
    <property type="match status" value="1"/>
</dbReference>
<keyword evidence="2" id="KW-0489">Methyltransferase</keyword>
<keyword evidence="4" id="KW-0680">Restriction system</keyword>
<dbReference type="GO" id="GO:0005737">
    <property type="term" value="C:cytoplasm"/>
    <property type="evidence" value="ECO:0007669"/>
    <property type="project" value="TreeGrafter"/>
</dbReference>
<feature type="coiled-coil region" evidence="6">
    <location>
        <begin position="237"/>
        <end position="267"/>
    </location>
</feature>
<dbReference type="GO" id="GO:0009307">
    <property type="term" value="P:DNA restriction-modification system"/>
    <property type="evidence" value="ECO:0007669"/>
    <property type="project" value="UniProtKB-KW"/>
</dbReference>
<evidence type="ECO:0000256" key="6">
    <source>
        <dbReference type="SAM" id="Coils"/>
    </source>
</evidence>
<keyword evidence="6" id="KW-0175">Coiled coil</keyword>
<evidence type="ECO:0000256" key="1">
    <source>
        <dbReference type="ARBA" id="ARBA00006594"/>
    </source>
</evidence>
<gene>
    <name evidence="8" type="ORF">H8696_08040</name>
</gene>
<dbReference type="Proteomes" id="UP000623172">
    <property type="component" value="Unassembled WGS sequence"/>
</dbReference>
<dbReference type="PROSITE" id="PS00092">
    <property type="entry name" value="N6_MTASE"/>
    <property type="match status" value="1"/>
</dbReference>
<comment type="caution">
    <text evidence="8">The sequence shown here is derived from an EMBL/GenBank/DDBJ whole genome shotgun (WGS) entry which is preliminary data.</text>
</comment>
<keyword evidence="3" id="KW-0808">Transferase</keyword>
<dbReference type="PANTHER" id="PTHR13370:SF3">
    <property type="entry name" value="TRNA (GUANINE(10)-N2)-METHYLTRANSFERASE HOMOLOG"/>
    <property type="match status" value="1"/>
</dbReference>
<evidence type="ECO:0000259" key="7">
    <source>
        <dbReference type="Pfam" id="PF01555"/>
    </source>
</evidence>
<keyword evidence="9" id="KW-1185">Reference proteome</keyword>
<dbReference type="GO" id="GO:0008170">
    <property type="term" value="F:N-methyltransferase activity"/>
    <property type="evidence" value="ECO:0007669"/>
    <property type="project" value="InterPro"/>
</dbReference>
<dbReference type="InterPro" id="IPR029063">
    <property type="entry name" value="SAM-dependent_MTases_sf"/>
</dbReference>
<dbReference type="PANTHER" id="PTHR13370">
    <property type="entry name" value="RNA METHYLASE-RELATED"/>
    <property type="match status" value="1"/>
</dbReference>
<comment type="similarity">
    <text evidence="1 5">Belongs to the N(4)/N(6)-methyltransferase family.</text>
</comment>
<dbReference type="CDD" id="cd02440">
    <property type="entry name" value="AdoMet_MTases"/>
    <property type="match status" value="1"/>
</dbReference>
<dbReference type="AlphaFoldDB" id="A0A926D6L1"/>
<sequence length="361" mass="42491">MTDITLMQGDCLELMERIPDGSVDLVLTDPPYNIGVTTRKGNKQFVNSWDKIDGYIDWCIRWLQQCERVLKPNGVLYFWHNDMAQIAELLEVIKRRTHLAFRSFCIWDKGDAFRARSWHHRDPEGKTALRSWFSVCEYCLHFFNAPKDAESHWKHTGLDRIHSNPECFRPLKAWYTKEKERLGLTEEDVSKQYMIATGRKPHMLRHYFRDSQFEIPTRAVFESVYEPLGFRIMTQGRQGYEAMRQEYEAMRQEYEAMRQEYEAMRHYHRCDDMHCNVWHVPPIPSQKRYHTCQKPEAILERLIRVSCRPGGVVLDPFMGSGSTGVACINTGRKFVGVELDPHYFEVARDRIAKAQAELAES</sequence>